<dbReference type="PANTHER" id="PTHR42908">
    <property type="entry name" value="TRANSLATION ELONGATION FACTOR-RELATED"/>
    <property type="match status" value="1"/>
</dbReference>
<dbReference type="GO" id="GO:0005525">
    <property type="term" value="F:GTP binding"/>
    <property type="evidence" value="ECO:0007669"/>
    <property type="project" value="UniProtKB-KW"/>
</dbReference>
<dbReference type="FunFam" id="3.30.70.870:FF:000002">
    <property type="entry name" value="Translation elongation factor 2"/>
    <property type="match status" value="1"/>
</dbReference>
<dbReference type="PANTHER" id="PTHR42908:SF3">
    <property type="entry name" value="ELONGATION FACTOR-LIKE GTPASE 1"/>
    <property type="match status" value="1"/>
</dbReference>
<dbReference type="GO" id="GO:1990904">
    <property type="term" value="C:ribonucleoprotein complex"/>
    <property type="evidence" value="ECO:0007669"/>
    <property type="project" value="TreeGrafter"/>
</dbReference>
<dbReference type="AlphaFoldDB" id="E2BPY6"/>
<keyword evidence="5" id="KW-0251">Elongation factor</keyword>
<dbReference type="GO" id="GO:0042256">
    <property type="term" value="P:cytosolic ribosome assembly"/>
    <property type="evidence" value="ECO:0007669"/>
    <property type="project" value="TreeGrafter"/>
</dbReference>
<name>E2BPY6_HARSA</name>
<evidence type="ECO:0000256" key="1">
    <source>
        <dbReference type="ARBA" id="ARBA00022741"/>
    </source>
</evidence>
<reference evidence="5 6" key="1">
    <citation type="journal article" date="2010" name="Science">
        <title>Genomic comparison of the ants Camponotus floridanus and Harpegnathos saltator.</title>
        <authorList>
            <person name="Bonasio R."/>
            <person name="Zhang G."/>
            <person name="Ye C."/>
            <person name="Mutti N.S."/>
            <person name="Fang X."/>
            <person name="Qin N."/>
            <person name="Donahue G."/>
            <person name="Yang P."/>
            <person name="Li Q."/>
            <person name="Li C."/>
            <person name="Zhang P."/>
            <person name="Huang Z."/>
            <person name="Berger S.L."/>
            <person name="Reinberg D."/>
            <person name="Wang J."/>
            <person name="Liebig J."/>
        </authorList>
    </citation>
    <scope>NUCLEOTIDE SEQUENCE [LARGE SCALE GENOMIC DNA]</scope>
    <source>
        <strain evidence="5 6">R22 G/1</strain>
    </source>
</reference>
<dbReference type="SUPFAM" id="SSF54211">
    <property type="entry name" value="Ribosomal protein S5 domain 2-like"/>
    <property type="match status" value="1"/>
</dbReference>
<dbReference type="Gene3D" id="3.30.230.10">
    <property type="match status" value="1"/>
</dbReference>
<dbReference type="Pfam" id="PF14492">
    <property type="entry name" value="EFG_III"/>
    <property type="match status" value="1"/>
</dbReference>
<dbReference type="Gene3D" id="2.40.30.10">
    <property type="entry name" value="Translation factors"/>
    <property type="match status" value="1"/>
</dbReference>
<accession>E2BPY6</accession>
<dbReference type="GO" id="GO:0003746">
    <property type="term" value="F:translation elongation factor activity"/>
    <property type="evidence" value="ECO:0007669"/>
    <property type="project" value="UniProtKB-KW"/>
</dbReference>
<dbReference type="SUPFAM" id="SSF50447">
    <property type="entry name" value="Translation proteins"/>
    <property type="match status" value="1"/>
</dbReference>
<evidence type="ECO:0000313" key="5">
    <source>
        <dbReference type="EMBL" id="EFN82249.1"/>
    </source>
</evidence>
<keyword evidence="5" id="KW-0648">Protein biosynthesis</keyword>
<evidence type="ECO:0000256" key="2">
    <source>
        <dbReference type="ARBA" id="ARBA00023134"/>
    </source>
</evidence>
<feature type="domain" description="Elongation factor-like GTPase 1" evidence="4">
    <location>
        <begin position="303"/>
        <end position="399"/>
    </location>
</feature>
<keyword evidence="6" id="KW-1185">Reference proteome</keyword>
<evidence type="ECO:0000313" key="6">
    <source>
        <dbReference type="Proteomes" id="UP000008237"/>
    </source>
</evidence>
<proteinExistence type="predicted"/>
<dbReference type="InterPro" id="IPR009000">
    <property type="entry name" value="Transl_B-barrel_sf"/>
</dbReference>
<keyword evidence="1" id="KW-0547">Nucleotide-binding</keyword>
<dbReference type="STRING" id="610380.E2BPY6"/>
<dbReference type="CDD" id="cd16268">
    <property type="entry name" value="EF2_II"/>
    <property type="match status" value="1"/>
</dbReference>
<dbReference type="CDD" id="cd16261">
    <property type="entry name" value="EF2_snRNP_III"/>
    <property type="match status" value="1"/>
</dbReference>
<dbReference type="Pfam" id="PF25118">
    <property type="entry name" value="EFL1"/>
    <property type="match status" value="1"/>
</dbReference>
<dbReference type="InParanoid" id="E2BPY6"/>
<dbReference type="InterPro" id="IPR041095">
    <property type="entry name" value="EFG_II"/>
</dbReference>
<dbReference type="OrthoDB" id="364892at2759"/>
<organism evidence="6">
    <name type="scientific">Harpegnathos saltator</name>
    <name type="common">Jerdon's jumping ant</name>
    <dbReference type="NCBI Taxonomy" id="610380"/>
    <lineage>
        <taxon>Eukaryota</taxon>
        <taxon>Metazoa</taxon>
        <taxon>Ecdysozoa</taxon>
        <taxon>Arthropoda</taxon>
        <taxon>Hexapoda</taxon>
        <taxon>Insecta</taxon>
        <taxon>Pterygota</taxon>
        <taxon>Neoptera</taxon>
        <taxon>Endopterygota</taxon>
        <taxon>Hymenoptera</taxon>
        <taxon>Apocrita</taxon>
        <taxon>Aculeata</taxon>
        <taxon>Formicoidea</taxon>
        <taxon>Formicidae</taxon>
        <taxon>Ponerinae</taxon>
        <taxon>Ponerini</taxon>
        <taxon>Harpegnathos</taxon>
    </lineage>
</organism>
<dbReference type="InterPro" id="IPR035647">
    <property type="entry name" value="EFG_III/V"/>
</dbReference>
<dbReference type="InterPro" id="IPR014721">
    <property type="entry name" value="Ribsml_uS5_D2-typ_fold_subgr"/>
</dbReference>
<dbReference type="GO" id="GO:0003924">
    <property type="term" value="F:GTPase activity"/>
    <property type="evidence" value="ECO:0007669"/>
    <property type="project" value="TreeGrafter"/>
</dbReference>
<dbReference type="GO" id="GO:0005829">
    <property type="term" value="C:cytosol"/>
    <property type="evidence" value="ECO:0007669"/>
    <property type="project" value="TreeGrafter"/>
</dbReference>
<dbReference type="GO" id="GO:0043022">
    <property type="term" value="F:ribosome binding"/>
    <property type="evidence" value="ECO:0007669"/>
    <property type="project" value="TreeGrafter"/>
</dbReference>
<dbReference type="SUPFAM" id="SSF54980">
    <property type="entry name" value="EF-G C-terminal domain-like"/>
    <property type="match status" value="1"/>
</dbReference>
<evidence type="ECO:0000259" key="4">
    <source>
        <dbReference type="Pfam" id="PF25118"/>
    </source>
</evidence>
<dbReference type="Proteomes" id="UP000008237">
    <property type="component" value="Unassembled WGS sequence"/>
</dbReference>
<dbReference type="EMBL" id="GL449669">
    <property type="protein sequence ID" value="EFN82249.1"/>
    <property type="molecule type" value="Genomic_DNA"/>
</dbReference>
<feature type="domain" description="Elongation Factor G" evidence="3">
    <location>
        <begin position="185"/>
        <end position="254"/>
    </location>
</feature>
<dbReference type="CDD" id="cd01681">
    <property type="entry name" value="aeEF2_snRNP_like_IV"/>
    <property type="match status" value="1"/>
</dbReference>
<protein>
    <submittedName>
        <fullName evidence="5">Elongation factor Tu GTP-binding domain-containing protein 1</fullName>
    </submittedName>
</protein>
<dbReference type="InterPro" id="IPR056752">
    <property type="entry name" value="EFL1"/>
</dbReference>
<dbReference type="InterPro" id="IPR020568">
    <property type="entry name" value="Ribosomal_Su5_D2-typ_SF"/>
</dbReference>
<gene>
    <name evidence="5" type="ORF">EAI_09027</name>
</gene>
<dbReference type="OMA" id="EGVCPQX"/>
<evidence type="ECO:0000259" key="3">
    <source>
        <dbReference type="Pfam" id="PF14492"/>
    </source>
</evidence>
<dbReference type="Gene3D" id="3.30.70.870">
    <property type="entry name" value="Elongation Factor G (Translational Gtpase), domain 3"/>
    <property type="match status" value="1"/>
</dbReference>
<keyword evidence="2" id="KW-0342">GTP-binding</keyword>
<sequence length="535" mass="60178">MFPVDKDLLPENRPKPLTVEELARKKEMARQRHAEKMLQGFTADKVESTPAINNNDVKHDDLDDKKPDSALVAFARVYSGTIKIGDEVFVLGPKHNPAIALEREEAGEQVDPSLVLRDLKPGRHITRVTIEKLYLLMGRELIAVNQVPAGNVFGIGGLEEHILKTATLSTTIACPSFTELTSLAVPILRVALEPKHPKDLPKLINGLRLLNQADACAVVHIQETGEIVLSTAGEVHLERCLEDLNLRYAKIDINVSEPIVPLRETIVPPPKLDMVNEAIEKKTEEVVPEIWTSNRQCRFEVDAKPLPENITKLLERNAGLIKLLDGHCNGYAKENGVHESLSGENQFNETSMSNKRQKEMMVFKDELKTAFNEAGWEDEFNKIWSFGPRKCGPNILLNATDYKHKKFWDHQVEDGDSRVVYDSSVINGFQLATLAGPLCEESMMGVCFIVRKWQILDIPESVYSVQSRGQLSGQIMSTFKEACRRVFSLRRPRLVTPMYSCNVLVNSDVLVYDSIQDQNKMKADRMKDKRGISSC</sequence>